<keyword evidence="5" id="KW-0805">Transcription regulation</keyword>
<accession>F2KPJ6</accession>
<keyword evidence="13" id="KW-0808">Transferase</keyword>
<evidence type="ECO:0000256" key="4">
    <source>
        <dbReference type="ARBA" id="ARBA00022833"/>
    </source>
</evidence>
<dbReference type="OrthoDB" id="72957at2157"/>
<dbReference type="eggNOG" id="arCOG00579">
    <property type="taxonomic scope" value="Archaea"/>
</dbReference>
<feature type="binding site" evidence="9">
    <location>
        <position position="96"/>
    </location>
    <ligand>
        <name>Zn(2+)</name>
        <dbReference type="ChEBI" id="CHEBI:29105"/>
        <label>2</label>
    </ligand>
</feature>
<evidence type="ECO:0000259" key="12">
    <source>
        <dbReference type="PROSITE" id="PS51133"/>
    </source>
</evidence>
<reference evidence="13 14" key="1">
    <citation type="submission" date="2011-03" db="EMBL/GenBank/DDBJ databases">
        <title>The complete genome of Archaeoglobus veneficus SNP6.</title>
        <authorList>
            <consortium name="US DOE Joint Genome Institute (JGI-PGF)"/>
            <person name="Lucas S."/>
            <person name="Copeland A."/>
            <person name="Lapidus A."/>
            <person name="Bruce D."/>
            <person name="Goodwin L."/>
            <person name="Pitluck S."/>
            <person name="Kyrpides N."/>
            <person name="Mavromatis K."/>
            <person name="Pagani I."/>
            <person name="Ivanova N."/>
            <person name="Mikhailova N."/>
            <person name="Lu M."/>
            <person name="Detter J.C."/>
            <person name="Tapia R."/>
            <person name="Han C."/>
            <person name="Land M."/>
            <person name="Hauser L."/>
            <person name="Markowitz V."/>
            <person name="Cheng J.-F."/>
            <person name="Hugenholtz P."/>
            <person name="Woyke T."/>
            <person name="Wu D."/>
            <person name="Spring S."/>
            <person name="Brambilla E."/>
            <person name="Klenk H.-P."/>
            <person name="Eisen J.A."/>
        </authorList>
    </citation>
    <scope>NUCLEOTIDE SEQUENCE [LARGE SCALE GENOMIC DNA]</scope>
    <source>
        <strain>SNP6</strain>
    </source>
</reference>
<feature type="binding site" evidence="9">
    <location>
        <position position="20"/>
    </location>
    <ligand>
        <name>Zn(2+)</name>
        <dbReference type="ChEBI" id="CHEBI:29105"/>
        <label>1</label>
    </ligand>
</feature>
<dbReference type="InterPro" id="IPR001222">
    <property type="entry name" value="Znf_TFIIS"/>
</dbReference>
<dbReference type="InterPro" id="IPR012164">
    <property type="entry name" value="Rpa12/Rpb9/Rpc10/TFS"/>
</dbReference>
<keyword evidence="4 9" id="KW-0862">Zinc</keyword>
<evidence type="ECO:0000256" key="8">
    <source>
        <dbReference type="PIRNR" id="PIRNR005586"/>
    </source>
</evidence>
<evidence type="ECO:0000256" key="1">
    <source>
        <dbReference type="ARBA" id="ARBA00018272"/>
    </source>
</evidence>
<keyword evidence="6 8" id="KW-0804">Transcription</keyword>
<dbReference type="GeneID" id="10393489"/>
<dbReference type="SUPFAM" id="SSF57783">
    <property type="entry name" value="Zinc beta-ribbon"/>
    <property type="match status" value="1"/>
</dbReference>
<evidence type="ECO:0000256" key="11">
    <source>
        <dbReference type="RuleBase" id="RU003474"/>
    </source>
</evidence>
<keyword evidence="3 10" id="KW-0863">Zinc-finger</keyword>
<evidence type="ECO:0000256" key="5">
    <source>
        <dbReference type="ARBA" id="ARBA00023015"/>
    </source>
</evidence>
<dbReference type="EMBL" id="CP002588">
    <property type="protein sequence ID" value="AEA46427.1"/>
    <property type="molecule type" value="Genomic_DNA"/>
</dbReference>
<protein>
    <recommendedName>
        <fullName evidence="1">Transcription factor S</fullName>
    </recommendedName>
    <alternativeName>
        <fullName evidence="7">Transcription elongation factor IIS/RNA polymerase subunit homolog</fullName>
    </alternativeName>
</protein>
<evidence type="ECO:0000256" key="2">
    <source>
        <dbReference type="ARBA" id="ARBA00022723"/>
    </source>
</evidence>
<feature type="binding site" evidence="9">
    <location>
        <position position="4"/>
    </location>
    <ligand>
        <name>Zn(2+)</name>
        <dbReference type="ChEBI" id="CHEBI:29105"/>
        <label>1</label>
    </ligand>
</feature>
<dbReference type="HOGENOM" id="CLU_093932_3_2_2"/>
<dbReference type="Pfam" id="PF02150">
    <property type="entry name" value="Zn_ribbon_RPB9"/>
    <property type="match status" value="1"/>
</dbReference>
<dbReference type="InterPro" id="IPR006288">
    <property type="entry name" value="TFS"/>
</dbReference>
<evidence type="ECO:0000313" key="14">
    <source>
        <dbReference type="Proteomes" id="UP000008136"/>
    </source>
</evidence>
<evidence type="ECO:0000256" key="3">
    <source>
        <dbReference type="ARBA" id="ARBA00022771"/>
    </source>
</evidence>
<organism evidence="13 14">
    <name type="scientific">Archaeoglobus veneficus (strain DSM 11195 / SNP6)</name>
    <dbReference type="NCBI Taxonomy" id="693661"/>
    <lineage>
        <taxon>Archaea</taxon>
        <taxon>Methanobacteriati</taxon>
        <taxon>Methanobacteriota</taxon>
        <taxon>Archaeoglobi</taxon>
        <taxon>Archaeoglobales</taxon>
        <taxon>Archaeoglobaceae</taxon>
        <taxon>Archaeoglobus</taxon>
    </lineage>
</organism>
<dbReference type="InterPro" id="IPR001529">
    <property type="entry name" value="Zn_ribbon_RPB9"/>
</dbReference>
<keyword evidence="13" id="KW-0548">Nucleotidyltransferase</keyword>
<dbReference type="Gene3D" id="2.20.25.10">
    <property type="match status" value="2"/>
</dbReference>
<evidence type="ECO:0000313" key="13">
    <source>
        <dbReference type="EMBL" id="AEA46427.1"/>
    </source>
</evidence>
<dbReference type="SMART" id="SM00440">
    <property type="entry name" value="ZnF_C2C2"/>
    <property type="match status" value="1"/>
</dbReference>
<dbReference type="KEGG" id="ave:Arcve_0394"/>
<gene>
    <name evidence="13" type="ordered locus">Arcve_0394</name>
</gene>
<feature type="binding site" evidence="9">
    <location>
        <position position="65"/>
    </location>
    <ligand>
        <name>Zn(2+)</name>
        <dbReference type="ChEBI" id="CHEBI:29105"/>
        <label>2</label>
    </ligand>
</feature>
<feature type="binding site" evidence="9">
    <location>
        <position position="23"/>
    </location>
    <ligand>
        <name>Zn(2+)</name>
        <dbReference type="ChEBI" id="CHEBI:29105"/>
        <label>1</label>
    </ligand>
</feature>
<keyword evidence="2 9" id="KW-0479">Metal-binding</keyword>
<dbReference type="GO" id="GO:0008270">
    <property type="term" value="F:zinc ion binding"/>
    <property type="evidence" value="ECO:0007669"/>
    <property type="project" value="UniProtKB-KW"/>
</dbReference>
<proteinExistence type="inferred from homology"/>
<feature type="zinc finger region" description="C4-type" evidence="10">
    <location>
        <begin position="4"/>
        <end position="23"/>
    </location>
</feature>
<dbReference type="GO" id="GO:0003676">
    <property type="term" value="F:nucleic acid binding"/>
    <property type="evidence" value="ECO:0007669"/>
    <property type="project" value="InterPro"/>
</dbReference>
<dbReference type="NCBIfam" id="TIGR01384">
    <property type="entry name" value="TFS_arch"/>
    <property type="match status" value="1"/>
</dbReference>
<dbReference type="Pfam" id="PF01096">
    <property type="entry name" value="Zn_ribbon_TFIIS"/>
    <property type="match status" value="1"/>
</dbReference>
<evidence type="ECO:0000256" key="6">
    <source>
        <dbReference type="ARBA" id="ARBA00023163"/>
    </source>
</evidence>
<feature type="binding site" evidence="9">
    <location>
        <position position="93"/>
    </location>
    <ligand>
        <name>Zn(2+)</name>
        <dbReference type="ChEBI" id="CHEBI:29105"/>
        <label>2</label>
    </ligand>
</feature>
<dbReference type="CDD" id="cd10511">
    <property type="entry name" value="Zn-ribbon_TFS"/>
    <property type="match status" value="1"/>
</dbReference>
<dbReference type="SMART" id="SM00661">
    <property type="entry name" value="RPOL9"/>
    <property type="match status" value="1"/>
</dbReference>
<dbReference type="AlphaFoldDB" id="F2KPJ6"/>
<sequence>MEFCPKCKSIMIYQGDKLVCRKCGYEKVADDEKEEIVIVAKGNKEEVPVIEGDNIKTLPTTRVVCPECGNREAYWWLRQLRAADESEVRFFRCTKCGKTWREYD</sequence>
<dbReference type="RefSeq" id="WP_013683101.1">
    <property type="nucleotide sequence ID" value="NC_015320.1"/>
</dbReference>
<comment type="similarity">
    <text evidence="8 11">Belongs to the archaeal rpoM/eukaryotic RPA12/RPB9/RPC11 RNA polymerase family.</text>
</comment>
<dbReference type="STRING" id="693661.Arcve_0394"/>
<dbReference type="PROSITE" id="PS00466">
    <property type="entry name" value="ZF_TFIIS_1"/>
    <property type="match status" value="1"/>
</dbReference>
<dbReference type="PANTHER" id="PTHR11239:SF12">
    <property type="entry name" value="DNA-DIRECTED RNA POLYMERASE III SUBUNIT RPC10"/>
    <property type="match status" value="1"/>
</dbReference>
<feature type="binding site" evidence="9">
    <location>
        <position position="7"/>
    </location>
    <ligand>
        <name>Zn(2+)</name>
        <dbReference type="ChEBI" id="CHEBI:29105"/>
        <label>1</label>
    </ligand>
</feature>
<dbReference type="PIRSF" id="PIRSF005586">
    <property type="entry name" value="RNApol_RpoM"/>
    <property type="match status" value="1"/>
</dbReference>
<dbReference type="PROSITE" id="PS51133">
    <property type="entry name" value="ZF_TFIIS_2"/>
    <property type="match status" value="1"/>
</dbReference>
<evidence type="ECO:0000256" key="9">
    <source>
        <dbReference type="PIRSR" id="PIRSR005586-1"/>
    </source>
</evidence>
<feature type="binding site" evidence="9">
    <location>
        <position position="68"/>
    </location>
    <ligand>
        <name>Zn(2+)</name>
        <dbReference type="ChEBI" id="CHEBI:29105"/>
        <label>2</label>
    </ligand>
</feature>
<keyword evidence="14" id="KW-1185">Reference proteome</keyword>
<dbReference type="GO" id="GO:0006351">
    <property type="term" value="P:DNA-templated transcription"/>
    <property type="evidence" value="ECO:0007669"/>
    <property type="project" value="InterPro"/>
</dbReference>
<name>F2KPJ6_ARCVS</name>
<dbReference type="PANTHER" id="PTHR11239">
    <property type="entry name" value="DNA-DIRECTED RNA POLYMERASE"/>
    <property type="match status" value="1"/>
</dbReference>
<dbReference type="InterPro" id="IPR019761">
    <property type="entry name" value="DNA-dir_RNA_pol-M_15_CS"/>
</dbReference>
<evidence type="ECO:0000256" key="7">
    <source>
        <dbReference type="ARBA" id="ARBA00032962"/>
    </source>
</evidence>
<evidence type="ECO:0000256" key="10">
    <source>
        <dbReference type="PIRSR" id="PIRSR005586-2"/>
    </source>
</evidence>
<dbReference type="GO" id="GO:0003899">
    <property type="term" value="F:DNA-directed RNA polymerase activity"/>
    <property type="evidence" value="ECO:0007669"/>
    <property type="project" value="InterPro"/>
</dbReference>
<dbReference type="GO" id="GO:0006355">
    <property type="term" value="P:regulation of DNA-templated transcription"/>
    <property type="evidence" value="ECO:0007669"/>
    <property type="project" value="InterPro"/>
</dbReference>
<dbReference type="Proteomes" id="UP000008136">
    <property type="component" value="Chromosome"/>
</dbReference>
<dbReference type="PROSITE" id="PS01030">
    <property type="entry name" value="RNA_POL_M_15KD"/>
    <property type="match status" value="1"/>
</dbReference>
<feature type="domain" description="TFIIS-type" evidence="12">
    <location>
        <begin position="61"/>
        <end position="101"/>
    </location>
</feature>